<evidence type="ECO:0000256" key="5">
    <source>
        <dbReference type="SAM" id="MobiDB-lite"/>
    </source>
</evidence>
<evidence type="ECO:0000256" key="4">
    <source>
        <dbReference type="ARBA" id="ARBA00023136"/>
    </source>
</evidence>
<evidence type="ECO:0000256" key="1">
    <source>
        <dbReference type="ARBA" id="ARBA00004141"/>
    </source>
</evidence>
<dbReference type="PANTHER" id="PTHR36460">
    <property type="entry name" value="UPF0132 DOMAIN PROTEIN (AFU_ORTHOLOGUE AFUA_3G10255)"/>
    <property type="match status" value="1"/>
</dbReference>
<dbReference type="PANTHER" id="PTHR36460:SF1">
    <property type="entry name" value="UPF0132 DOMAIN PROTEIN (AFU_ORTHOLOGUE AFUA_3G10255)"/>
    <property type="match status" value="1"/>
</dbReference>
<dbReference type="AlphaFoldDB" id="A0A0H2SEW6"/>
<reference evidence="7 8" key="1">
    <citation type="submission" date="2015-04" db="EMBL/GenBank/DDBJ databases">
        <title>Complete genome sequence of Schizopora paradoxa KUC8140, a cosmopolitan wood degrader in East Asia.</title>
        <authorList>
            <consortium name="DOE Joint Genome Institute"/>
            <person name="Min B."/>
            <person name="Park H."/>
            <person name="Jang Y."/>
            <person name="Kim J.-J."/>
            <person name="Kim K.H."/>
            <person name="Pangilinan J."/>
            <person name="Lipzen A."/>
            <person name="Riley R."/>
            <person name="Grigoriev I.V."/>
            <person name="Spatafora J.W."/>
            <person name="Choi I.-G."/>
        </authorList>
    </citation>
    <scope>NUCLEOTIDE SEQUENCE [LARGE SCALE GENOMIC DNA]</scope>
    <source>
        <strain evidence="7 8">KUC8140</strain>
    </source>
</reference>
<dbReference type="OrthoDB" id="5546837at2759"/>
<keyword evidence="3 6" id="KW-1133">Transmembrane helix</keyword>
<dbReference type="Proteomes" id="UP000053477">
    <property type="component" value="Unassembled WGS sequence"/>
</dbReference>
<feature type="transmembrane region" description="Helical" evidence="6">
    <location>
        <begin position="153"/>
        <end position="174"/>
    </location>
</feature>
<feature type="compositionally biased region" description="Polar residues" evidence="5">
    <location>
        <begin position="33"/>
        <end position="43"/>
    </location>
</feature>
<protein>
    <submittedName>
        <fullName evidence="7">Uncharacterized protein</fullName>
    </submittedName>
</protein>
<name>A0A0H2SEW6_9AGAM</name>
<comment type="subcellular location">
    <subcellularLocation>
        <location evidence="1">Membrane</location>
        <topology evidence="1">Multi-pass membrane protein</topology>
    </subcellularLocation>
</comment>
<evidence type="ECO:0000256" key="6">
    <source>
        <dbReference type="SAM" id="Phobius"/>
    </source>
</evidence>
<keyword evidence="8" id="KW-1185">Reference proteome</keyword>
<evidence type="ECO:0000256" key="3">
    <source>
        <dbReference type="ARBA" id="ARBA00022989"/>
    </source>
</evidence>
<organism evidence="7 8">
    <name type="scientific">Schizopora paradoxa</name>
    <dbReference type="NCBI Taxonomy" id="27342"/>
    <lineage>
        <taxon>Eukaryota</taxon>
        <taxon>Fungi</taxon>
        <taxon>Dikarya</taxon>
        <taxon>Basidiomycota</taxon>
        <taxon>Agaricomycotina</taxon>
        <taxon>Agaricomycetes</taxon>
        <taxon>Hymenochaetales</taxon>
        <taxon>Schizoporaceae</taxon>
        <taxon>Schizopora</taxon>
    </lineage>
</organism>
<dbReference type="InParanoid" id="A0A0H2SEW6"/>
<feature type="compositionally biased region" description="Low complexity" evidence="5">
    <location>
        <begin position="62"/>
        <end position="77"/>
    </location>
</feature>
<accession>A0A0H2SEW6</accession>
<feature type="compositionally biased region" description="Low complexity" evidence="5">
    <location>
        <begin position="90"/>
        <end position="104"/>
    </location>
</feature>
<gene>
    <name evidence="7" type="ORF">SCHPADRAFT_864250</name>
</gene>
<sequence length="258" mass="27532">MNSQAFGSTFAPYTPPPDDDPARHTNGHVQAPGASTSSPSRSGTAAGLLKKGISPIKPHWFPSHSEQQASSSSAPDSYGTQSYQSGGIPSAGTSYGSSSGAGSSRMGGFGSRGESVVLGGGMGSGAAVANPYAYDDERENAVTMWETRFGMRVDVLAAFAYLLGPISALFCLILETHNDFVRFHAYQSAMLTTPVLFFRIFGSLVGFASFLNSLLTWTLVLLQLYMAFRAYIDASRNNLSRFYVPYIGPIAEQFVAEE</sequence>
<feature type="transmembrane region" description="Helical" evidence="6">
    <location>
        <begin position="186"/>
        <end position="208"/>
    </location>
</feature>
<evidence type="ECO:0000313" key="8">
    <source>
        <dbReference type="Proteomes" id="UP000053477"/>
    </source>
</evidence>
<evidence type="ECO:0000256" key="2">
    <source>
        <dbReference type="ARBA" id="ARBA00022692"/>
    </source>
</evidence>
<keyword evidence="2 6" id="KW-0812">Transmembrane</keyword>
<dbReference type="STRING" id="27342.A0A0H2SEW6"/>
<proteinExistence type="predicted"/>
<dbReference type="GO" id="GO:0016020">
    <property type="term" value="C:membrane"/>
    <property type="evidence" value="ECO:0007669"/>
    <property type="project" value="UniProtKB-SubCell"/>
</dbReference>
<keyword evidence="4 6" id="KW-0472">Membrane</keyword>
<feature type="region of interest" description="Disordered" evidence="5">
    <location>
        <begin position="1"/>
        <end position="107"/>
    </location>
</feature>
<evidence type="ECO:0000313" key="7">
    <source>
        <dbReference type="EMBL" id="KLO20273.1"/>
    </source>
</evidence>
<dbReference type="EMBL" id="KQ085883">
    <property type="protein sequence ID" value="KLO20273.1"/>
    <property type="molecule type" value="Genomic_DNA"/>
</dbReference>
<feature type="compositionally biased region" description="Polar residues" evidence="5">
    <location>
        <begin position="78"/>
        <end position="87"/>
    </location>
</feature>